<dbReference type="AlphaFoldDB" id="A0A550CB38"/>
<comment type="caution">
    <text evidence="1">The sequence shown here is derived from an EMBL/GenBank/DDBJ whole genome shotgun (WGS) entry which is preliminary data.</text>
</comment>
<evidence type="ECO:0000313" key="1">
    <source>
        <dbReference type="EMBL" id="TRM62017.1"/>
    </source>
</evidence>
<dbReference type="Proteomes" id="UP000320762">
    <property type="component" value="Unassembled WGS sequence"/>
</dbReference>
<evidence type="ECO:0000313" key="2">
    <source>
        <dbReference type="Proteomes" id="UP000320762"/>
    </source>
</evidence>
<gene>
    <name evidence="1" type="ORF">BD626DRAFT_631208</name>
</gene>
<dbReference type="EMBL" id="VDMD01000014">
    <property type="protein sequence ID" value="TRM62017.1"/>
    <property type="molecule type" value="Genomic_DNA"/>
</dbReference>
<sequence>MMLGIIMGASSANSGHFFTSQGIDGNLEWSVEYVSLSALTFAVSPNGMPTSPLTSDLISNVAMPQQDLGSVTLRGQNRRTVDARALLNGLKNHFLLWHDTISPLLQHIVADNHTMVATCLRVPSSSDAHTLLGVDTGYRTLGTVGVLQSPEAVFAPHATGILALDLCLPIHETMVENLTMSQMATPAPDLATSLHVPPESSHISSALATHDYSALPVLPAPTPAPDNSAGVLGAQTAPTVAYADSLAHYTASRDLVVAMQQCAVMHQVLQASPHVARDELFAEYGWVPKTHQNKFQILSSATAIANLSWRDPIPEPKTPGWNLYANWRTINYLFGADGPVYGMEKPLLSSSTTPAWERAALSLSQAALVRMVNDLKSWSVSQSADG</sequence>
<organism evidence="1 2">
    <name type="scientific">Schizophyllum amplum</name>
    <dbReference type="NCBI Taxonomy" id="97359"/>
    <lineage>
        <taxon>Eukaryota</taxon>
        <taxon>Fungi</taxon>
        <taxon>Dikarya</taxon>
        <taxon>Basidiomycota</taxon>
        <taxon>Agaricomycotina</taxon>
        <taxon>Agaricomycetes</taxon>
        <taxon>Agaricomycetidae</taxon>
        <taxon>Agaricales</taxon>
        <taxon>Schizophyllaceae</taxon>
        <taxon>Schizophyllum</taxon>
    </lineage>
</organism>
<proteinExistence type="predicted"/>
<protein>
    <submittedName>
        <fullName evidence="1">Uncharacterized protein</fullName>
    </submittedName>
</protein>
<accession>A0A550CB38</accession>
<keyword evidence="2" id="KW-1185">Reference proteome</keyword>
<name>A0A550CB38_9AGAR</name>
<reference evidence="1 2" key="1">
    <citation type="journal article" date="2019" name="New Phytol.">
        <title>Comparative genomics reveals unique wood-decay strategies and fruiting body development in the Schizophyllaceae.</title>
        <authorList>
            <person name="Almasi E."/>
            <person name="Sahu N."/>
            <person name="Krizsan K."/>
            <person name="Balint B."/>
            <person name="Kovacs G.M."/>
            <person name="Kiss B."/>
            <person name="Cseklye J."/>
            <person name="Drula E."/>
            <person name="Henrissat B."/>
            <person name="Nagy I."/>
            <person name="Chovatia M."/>
            <person name="Adam C."/>
            <person name="LaButti K."/>
            <person name="Lipzen A."/>
            <person name="Riley R."/>
            <person name="Grigoriev I.V."/>
            <person name="Nagy L.G."/>
        </authorList>
    </citation>
    <scope>NUCLEOTIDE SEQUENCE [LARGE SCALE GENOMIC DNA]</scope>
    <source>
        <strain evidence="1 2">NL-1724</strain>
    </source>
</reference>